<feature type="transmembrane region" description="Helical" evidence="1">
    <location>
        <begin position="137"/>
        <end position="155"/>
    </location>
</feature>
<dbReference type="InterPro" id="IPR018580">
    <property type="entry name" value="Uncharacterised_YfhO"/>
</dbReference>
<evidence type="ECO:0000256" key="1">
    <source>
        <dbReference type="SAM" id="Phobius"/>
    </source>
</evidence>
<feature type="transmembrane region" description="Helical" evidence="1">
    <location>
        <begin position="260"/>
        <end position="280"/>
    </location>
</feature>
<feature type="transmembrane region" description="Helical" evidence="1">
    <location>
        <begin position="162"/>
        <end position="182"/>
    </location>
</feature>
<proteinExistence type="predicted"/>
<feature type="transmembrane region" description="Helical" evidence="1">
    <location>
        <begin position="420"/>
        <end position="438"/>
    </location>
</feature>
<feature type="transmembrane region" description="Helical" evidence="1">
    <location>
        <begin position="352"/>
        <end position="368"/>
    </location>
</feature>
<dbReference type="PANTHER" id="PTHR38454">
    <property type="entry name" value="INTEGRAL MEMBRANE PROTEIN-RELATED"/>
    <property type="match status" value="1"/>
</dbReference>
<dbReference type="EMBL" id="VIVQ01000006">
    <property type="protein sequence ID" value="TWE07283.1"/>
    <property type="molecule type" value="Genomic_DNA"/>
</dbReference>
<dbReference type="Proteomes" id="UP000318297">
    <property type="component" value="Unassembled WGS sequence"/>
</dbReference>
<feature type="transmembrane region" description="Helical" evidence="1">
    <location>
        <begin position="450"/>
        <end position="468"/>
    </location>
</feature>
<dbReference type="AlphaFoldDB" id="A0A561DV98"/>
<keyword evidence="1" id="KW-1133">Transmembrane helix</keyword>
<keyword evidence="1" id="KW-0472">Membrane</keyword>
<name>A0A561DV98_9MICO</name>
<feature type="transmembrane region" description="Helical" evidence="1">
    <location>
        <begin position="188"/>
        <end position="207"/>
    </location>
</feature>
<feature type="transmembrane region" description="Helical" evidence="1">
    <location>
        <begin position="237"/>
        <end position="253"/>
    </location>
</feature>
<comment type="caution">
    <text evidence="2">The sequence shown here is derived from an EMBL/GenBank/DDBJ whole genome shotgun (WGS) entry which is preliminary data.</text>
</comment>
<feature type="transmembrane region" description="Helical" evidence="1">
    <location>
        <begin position="29"/>
        <end position="48"/>
    </location>
</feature>
<evidence type="ECO:0000313" key="3">
    <source>
        <dbReference type="Proteomes" id="UP000318297"/>
    </source>
</evidence>
<reference evidence="2 3" key="1">
    <citation type="submission" date="2019-06" db="EMBL/GenBank/DDBJ databases">
        <title>Sequencing the genomes of 1000 actinobacteria strains.</title>
        <authorList>
            <person name="Klenk H.-P."/>
        </authorList>
    </citation>
    <scope>NUCLEOTIDE SEQUENCE [LARGE SCALE GENOMIC DNA]</scope>
    <source>
        <strain evidence="2 3">DSM 19560</strain>
    </source>
</reference>
<organism evidence="2 3">
    <name type="scientific">Rudaeicoccus suwonensis</name>
    <dbReference type="NCBI Taxonomy" id="657409"/>
    <lineage>
        <taxon>Bacteria</taxon>
        <taxon>Bacillati</taxon>
        <taxon>Actinomycetota</taxon>
        <taxon>Actinomycetes</taxon>
        <taxon>Micrococcales</taxon>
        <taxon>Dermacoccaceae</taxon>
        <taxon>Rudaeicoccus</taxon>
    </lineage>
</organism>
<protein>
    <recommendedName>
        <fullName evidence="4">Membrane protein YfhO</fullName>
    </recommendedName>
</protein>
<evidence type="ECO:0008006" key="4">
    <source>
        <dbReference type="Google" id="ProtNLM"/>
    </source>
</evidence>
<feature type="transmembrane region" description="Helical" evidence="1">
    <location>
        <begin position="480"/>
        <end position="499"/>
    </location>
</feature>
<dbReference type="PANTHER" id="PTHR38454:SF1">
    <property type="entry name" value="INTEGRAL MEMBRANE PROTEIN"/>
    <property type="match status" value="1"/>
</dbReference>
<accession>A0A561DV98</accession>
<sequence length="767" mass="82116">MSSIAAGQDPGHGRTTIRRFVSVLRSRPVASVASVLLVILLGNALYLLQIRNNDPIIYSSGLGTAARGILAGKHTIDPNDGWTAQALGRLAAESWAHGHVPLWNTFEGLGQPLAGEMQSAALFVPFIFLQLLPNGVFLMHVALELVAGLSTLGFLRTLKLSWVAAVCGGCLFGLNGTFAVMTNAPFNPIAFLPMALWGVELLIGAARSGRRPRAGLWFTALAIAFMLFAGFPETALLEGVFVALWLLVRLIAIPGHRRSALVWGAVSALAGLAIAAPILVCFKDFLGFGYLAYHGDAVNSLSYPLRQVSSLLLPFGSGGPGNPVFGLQAGYLTLPAAFMAIIGFAGQRARSVKILLAAILAVLLLNMFGFEPVKVVLDATPGLRSILIYKYGLALIEFAVVILAAFGVDDLLHSRVRRRSAIVALVLVAGYLLVNLGYLHHEGLLKNWSWSAIVIGWTVLGLIVLGLVTLRSGVAGRAAVLSAIAMVVVVADCAGTYVVPQLAASSRTSVDLGSVRYLQQHLGASRFYTLGPIQPNYGSYWQIAQLNANDLPVPQKYATFVMGTLRPAKGTSTRAQVADQFAAYQLVPFDPDISQQQELLTAYGQRQSAFRQAAVRYVVTAPGVASTKQAARYGLRLVYQDSKTNIFEDPRADSLYSTSGADCRILAQAPSSVRLDCTRPATLVRRSLTAPGWTATTDGRSLSLSATPNRLYQQVTVPAGTSTVTFDYRPAFFETATIASLVVVVVMVVDVAVVILLRRRRATDVRV</sequence>
<gene>
    <name evidence="2" type="ORF">BKA23_3465</name>
</gene>
<feature type="transmembrane region" description="Helical" evidence="1">
    <location>
        <begin position="738"/>
        <end position="757"/>
    </location>
</feature>
<feature type="transmembrane region" description="Helical" evidence="1">
    <location>
        <begin position="214"/>
        <end position="231"/>
    </location>
</feature>
<feature type="transmembrane region" description="Helical" evidence="1">
    <location>
        <begin position="388"/>
        <end position="408"/>
    </location>
</feature>
<keyword evidence="3" id="KW-1185">Reference proteome</keyword>
<keyword evidence="1" id="KW-0812">Transmembrane</keyword>
<evidence type="ECO:0000313" key="2">
    <source>
        <dbReference type="EMBL" id="TWE07283.1"/>
    </source>
</evidence>
<feature type="transmembrane region" description="Helical" evidence="1">
    <location>
        <begin position="325"/>
        <end position="345"/>
    </location>
</feature>